<feature type="transmembrane region" description="Helical" evidence="1">
    <location>
        <begin position="27"/>
        <end position="51"/>
    </location>
</feature>
<protein>
    <submittedName>
        <fullName evidence="2">Uncharacterized protein</fullName>
    </submittedName>
</protein>
<name>A0A344L9C9_9PSEU</name>
<reference evidence="2 3" key="1">
    <citation type="submission" date="2016-04" db="EMBL/GenBank/DDBJ databases">
        <title>Complete genome sequence and analysis of deep-sea sediment isolate, Amycolatopsis sp. WP1.</title>
        <authorList>
            <person name="Wang H."/>
            <person name="Chen S."/>
            <person name="Wu Q."/>
        </authorList>
    </citation>
    <scope>NUCLEOTIDE SEQUENCE [LARGE SCALE GENOMIC DNA]</scope>
    <source>
        <strain evidence="2 3">WP1</strain>
    </source>
</reference>
<keyword evidence="1" id="KW-1133">Transmembrane helix</keyword>
<accession>A0A344L9C9</accession>
<evidence type="ECO:0000313" key="2">
    <source>
        <dbReference type="EMBL" id="AXB44653.1"/>
    </source>
</evidence>
<keyword evidence="1" id="KW-0472">Membrane</keyword>
<evidence type="ECO:0000313" key="3">
    <source>
        <dbReference type="Proteomes" id="UP000250434"/>
    </source>
</evidence>
<dbReference type="KEGG" id="aab:A4R43_20870"/>
<organism evidence="2 3">
    <name type="scientific">Amycolatopsis albispora</name>
    <dbReference type="NCBI Taxonomy" id="1804986"/>
    <lineage>
        <taxon>Bacteria</taxon>
        <taxon>Bacillati</taxon>
        <taxon>Actinomycetota</taxon>
        <taxon>Actinomycetes</taxon>
        <taxon>Pseudonocardiales</taxon>
        <taxon>Pseudonocardiaceae</taxon>
        <taxon>Amycolatopsis</taxon>
    </lineage>
</organism>
<gene>
    <name evidence="2" type="ORF">A4R43_20870</name>
</gene>
<dbReference type="Proteomes" id="UP000250434">
    <property type="component" value="Chromosome"/>
</dbReference>
<keyword evidence="1" id="KW-0812">Transmembrane</keyword>
<dbReference type="EMBL" id="CP015163">
    <property type="protein sequence ID" value="AXB44653.1"/>
    <property type="molecule type" value="Genomic_DNA"/>
</dbReference>
<proteinExistence type="predicted"/>
<evidence type="ECO:0000256" key="1">
    <source>
        <dbReference type="SAM" id="Phobius"/>
    </source>
</evidence>
<dbReference type="RefSeq" id="WP_236809167.1">
    <property type="nucleotide sequence ID" value="NZ_CP015163.1"/>
</dbReference>
<sequence length="116" mass="12795">MTAALPRWWLPPFTLATAALLLARTEWLIAAVSLLWTTTAMMLASAALVGVTRRCLPSGTTVLNRLAIVLPRAEREHWRAELVSVLHACEGRERTRQAIGFLTALPVTAVTSRVHR</sequence>
<dbReference type="AlphaFoldDB" id="A0A344L9C9"/>
<keyword evidence="3" id="KW-1185">Reference proteome</keyword>